<dbReference type="AlphaFoldDB" id="A0A1Q2D4V6"/>
<dbReference type="PANTHER" id="PTHR46566:SF5">
    <property type="entry name" value="1-PHOSPHOFRUCTOKINASE"/>
    <property type="match status" value="1"/>
</dbReference>
<dbReference type="PANTHER" id="PTHR46566">
    <property type="entry name" value="1-PHOSPHOFRUCTOKINASE-RELATED"/>
    <property type="match status" value="1"/>
</dbReference>
<dbReference type="STRING" id="633807.BW732_03570"/>
<keyword evidence="5 9" id="KW-0418">Kinase</keyword>
<dbReference type="GO" id="GO:0005988">
    <property type="term" value="P:lactose metabolic process"/>
    <property type="evidence" value="ECO:0007669"/>
    <property type="project" value="UniProtKB-KW"/>
</dbReference>
<evidence type="ECO:0000256" key="5">
    <source>
        <dbReference type="ARBA" id="ARBA00022777"/>
    </source>
</evidence>
<protein>
    <recommendedName>
        <fullName evidence="7">Tagatose-6-phosphate kinase</fullName>
        <ecNumber evidence="7">2.7.1.144</ecNumber>
    </recommendedName>
</protein>
<dbReference type="InterPro" id="IPR002173">
    <property type="entry name" value="Carboh/pur_kinase_PfkB_CS"/>
</dbReference>
<evidence type="ECO:0000313" key="10">
    <source>
        <dbReference type="Proteomes" id="UP000188246"/>
    </source>
</evidence>
<evidence type="ECO:0000256" key="6">
    <source>
        <dbReference type="ARBA" id="ARBA00022840"/>
    </source>
</evidence>
<dbReference type="Gene3D" id="3.40.1190.20">
    <property type="match status" value="1"/>
</dbReference>
<comment type="similarity">
    <text evidence="1">Belongs to the carbohydrate kinase pfkB family.</text>
</comment>
<dbReference type="Pfam" id="PF00294">
    <property type="entry name" value="PfkB"/>
    <property type="match status" value="1"/>
</dbReference>
<reference evidence="9 10" key="1">
    <citation type="journal article" date="2010" name="Int. J. Syst. Evol. Microbiol.">
        <title>Vagococcus penaei sp. nov., isolated from spoilage microbiota of cooked shrimp (Penaeus vannamei).</title>
        <authorList>
            <person name="Jaffres E."/>
            <person name="Prevost H."/>
            <person name="Rossero A."/>
            <person name="Joffraud J.J."/>
            <person name="Dousset X."/>
        </authorList>
    </citation>
    <scope>NUCLEOTIDE SEQUENCE [LARGE SCALE GENOMIC DNA]</scope>
    <source>
        <strain evidence="9 10">CD276</strain>
    </source>
</reference>
<dbReference type="UniPathway" id="UPA00704">
    <property type="reaction ID" value="UER00715"/>
</dbReference>
<dbReference type="InterPro" id="IPR017583">
    <property type="entry name" value="Tagatose/fructose_Pkinase"/>
</dbReference>
<keyword evidence="10" id="KW-1185">Reference proteome</keyword>
<proteinExistence type="inferred from homology"/>
<dbReference type="EMBL" id="CP019609">
    <property type="protein sequence ID" value="AQP53404.1"/>
    <property type="molecule type" value="Genomic_DNA"/>
</dbReference>
<dbReference type="NCBIfam" id="TIGR03168">
    <property type="entry name" value="1-PFK"/>
    <property type="match status" value="1"/>
</dbReference>
<feature type="domain" description="Carbohydrate kinase PfkB" evidence="8">
    <location>
        <begin position="7"/>
        <end position="292"/>
    </location>
</feature>
<sequence>MIVTVTMNPSVDIAYTLPHLNLDQVNRCNQVSKTAGGKGLNVTRVIHQMNQDVVSTGLLGGALGDFIRESLTKDGIKHNFSDIDGQTRNCLAILHDNGAQTEILEAGPTITAAELKRFEQVMANLLPESDVMTLSGSLPKGIPTNYYVRLLELMSKDSIKVVLDTSGQSLIEVLQSSVKPYAIKPNLDELSDLTNQILTADETALKQALTADIFEGIPLIVVSLGSDGAFVKYTDRFYRVTIPKITVVNPVGSGDSTVAGIAIGLQKKESIEKVIKRAMALGMSNATHQATGYIDQDSYQEFEKQILVQEIK</sequence>
<gene>
    <name evidence="9" type="ORF">BW732_03570</name>
</gene>
<evidence type="ECO:0000256" key="3">
    <source>
        <dbReference type="ARBA" id="ARBA00022736"/>
    </source>
</evidence>
<dbReference type="InterPro" id="IPR011611">
    <property type="entry name" value="PfkB_dom"/>
</dbReference>
<evidence type="ECO:0000256" key="1">
    <source>
        <dbReference type="ARBA" id="ARBA00005380"/>
    </source>
</evidence>
<evidence type="ECO:0000256" key="2">
    <source>
        <dbReference type="ARBA" id="ARBA00022679"/>
    </source>
</evidence>
<dbReference type="GO" id="GO:0044281">
    <property type="term" value="P:small molecule metabolic process"/>
    <property type="evidence" value="ECO:0007669"/>
    <property type="project" value="UniProtKB-ARBA"/>
</dbReference>
<name>A0A1Q2D4V6_9ENTE</name>
<dbReference type="GO" id="GO:0009024">
    <property type="term" value="F:tagatose-6-phosphate kinase activity"/>
    <property type="evidence" value="ECO:0007669"/>
    <property type="project" value="UniProtKB-EC"/>
</dbReference>
<dbReference type="PROSITE" id="PS00584">
    <property type="entry name" value="PFKB_KINASES_2"/>
    <property type="match status" value="1"/>
</dbReference>
<evidence type="ECO:0000256" key="7">
    <source>
        <dbReference type="PIRNR" id="PIRNR000535"/>
    </source>
</evidence>
<dbReference type="GO" id="GO:0005524">
    <property type="term" value="F:ATP binding"/>
    <property type="evidence" value="ECO:0007669"/>
    <property type="project" value="UniProtKB-KW"/>
</dbReference>
<dbReference type="CDD" id="cd01164">
    <property type="entry name" value="FruK_PfkB_like"/>
    <property type="match status" value="1"/>
</dbReference>
<dbReference type="SUPFAM" id="SSF53613">
    <property type="entry name" value="Ribokinase-like"/>
    <property type="match status" value="1"/>
</dbReference>
<dbReference type="RefSeq" id="WP_077275495.1">
    <property type="nucleotide sequence ID" value="NZ_CP019609.1"/>
</dbReference>
<comment type="pathway">
    <text evidence="7">Carbohydrate metabolism; D-tagatose 6-phosphate degradation; D-glyceraldehyde 3-phosphate and glycerone phosphate from D-tagatose 6-phosphate: step 1/2.</text>
</comment>
<dbReference type="Proteomes" id="UP000188246">
    <property type="component" value="Chromosome"/>
</dbReference>
<dbReference type="InterPro" id="IPR029056">
    <property type="entry name" value="Ribokinase-like"/>
</dbReference>
<keyword evidence="6 7" id="KW-0067">ATP-binding</keyword>
<dbReference type="GO" id="GO:0016052">
    <property type="term" value="P:carbohydrate catabolic process"/>
    <property type="evidence" value="ECO:0007669"/>
    <property type="project" value="UniProtKB-ARBA"/>
</dbReference>
<keyword evidence="3 7" id="KW-0423">Lactose metabolism</keyword>
<evidence type="ECO:0000256" key="4">
    <source>
        <dbReference type="ARBA" id="ARBA00022741"/>
    </source>
</evidence>
<comment type="catalytic activity">
    <reaction evidence="7">
        <text>D-tagatofuranose 6-phosphate + ATP = D-tagatofuranose 1,6-bisphosphate + ADP + H(+)</text>
        <dbReference type="Rhea" id="RHEA:12420"/>
        <dbReference type="ChEBI" id="CHEBI:15378"/>
        <dbReference type="ChEBI" id="CHEBI:30616"/>
        <dbReference type="ChEBI" id="CHEBI:58694"/>
        <dbReference type="ChEBI" id="CHEBI:58695"/>
        <dbReference type="ChEBI" id="CHEBI:456216"/>
        <dbReference type="EC" id="2.7.1.144"/>
    </reaction>
</comment>
<organism evidence="9 10">
    <name type="scientific">Vagococcus penaei</name>
    <dbReference type="NCBI Taxonomy" id="633807"/>
    <lineage>
        <taxon>Bacteria</taxon>
        <taxon>Bacillati</taxon>
        <taxon>Bacillota</taxon>
        <taxon>Bacilli</taxon>
        <taxon>Lactobacillales</taxon>
        <taxon>Enterococcaceae</taxon>
        <taxon>Vagococcus</taxon>
    </lineage>
</organism>
<dbReference type="KEGG" id="vpi:BW732_03570"/>
<dbReference type="FunFam" id="3.40.1190.20:FF:000001">
    <property type="entry name" value="Phosphofructokinase"/>
    <property type="match status" value="1"/>
</dbReference>
<keyword evidence="2 7" id="KW-0808">Transferase</keyword>
<dbReference type="EC" id="2.7.1.144" evidence="7"/>
<dbReference type="OrthoDB" id="9801219at2"/>
<comment type="similarity">
    <text evidence="7">Belongs to the carbohydrate kinase PfkB family. LacC subfamily.</text>
</comment>
<accession>A0A1Q2D4V6</accession>
<dbReference type="GO" id="GO:0005829">
    <property type="term" value="C:cytosol"/>
    <property type="evidence" value="ECO:0007669"/>
    <property type="project" value="TreeGrafter"/>
</dbReference>
<dbReference type="GO" id="GO:0008443">
    <property type="term" value="F:phosphofructokinase activity"/>
    <property type="evidence" value="ECO:0007669"/>
    <property type="project" value="UniProtKB-ARBA"/>
</dbReference>
<keyword evidence="4 7" id="KW-0547">Nucleotide-binding</keyword>
<evidence type="ECO:0000313" key="9">
    <source>
        <dbReference type="EMBL" id="AQP53404.1"/>
    </source>
</evidence>
<dbReference type="GO" id="GO:2001059">
    <property type="term" value="P:D-tagatose 6-phosphate catabolic process"/>
    <property type="evidence" value="ECO:0007669"/>
    <property type="project" value="UniProtKB-UniPathway"/>
</dbReference>
<dbReference type="PIRSF" id="PIRSF000535">
    <property type="entry name" value="1PFK/6PFK/LacC"/>
    <property type="match status" value="1"/>
</dbReference>
<evidence type="ECO:0000259" key="8">
    <source>
        <dbReference type="Pfam" id="PF00294"/>
    </source>
</evidence>